<proteinExistence type="predicted"/>
<name>X1JLQ5_9ZZZZ</name>
<gene>
    <name evidence="1" type="ORF">S03H2_57170</name>
</gene>
<feature type="non-terminal residue" evidence="1">
    <location>
        <position position="1"/>
    </location>
</feature>
<dbReference type="EMBL" id="BARU01036628">
    <property type="protein sequence ID" value="GAH79199.1"/>
    <property type="molecule type" value="Genomic_DNA"/>
</dbReference>
<organism evidence="1">
    <name type="scientific">marine sediment metagenome</name>
    <dbReference type="NCBI Taxonomy" id="412755"/>
    <lineage>
        <taxon>unclassified sequences</taxon>
        <taxon>metagenomes</taxon>
        <taxon>ecological metagenomes</taxon>
    </lineage>
</organism>
<accession>X1JLQ5</accession>
<comment type="caution">
    <text evidence="1">The sequence shown here is derived from an EMBL/GenBank/DDBJ whole genome shotgun (WGS) entry which is preliminary data.</text>
</comment>
<feature type="non-terminal residue" evidence="1">
    <location>
        <position position="252"/>
    </location>
</feature>
<protein>
    <submittedName>
        <fullName evidence="1">Uncharacterized protein</fullName>
    </submittedName>
</protein>
<evidence type="ECO:0000313" key="1">
    <source>
        <dbReference type="EMBL" id="GAH79199.1"/>
    </source>
</evidence>
<sequence length="252" mass="26908">DASLELSDNFTIELDAWVDTTSDANKNIVYKQDAFKTYVAADTNITSEIIQSTTVTFYPDPNVESSSVDGWARDTGNSVVWATLVAKPGNDADDSDASEYIVWIQSKSTTDKWDDLRRGIYLFDTNSIPDDVTIVSATFSVRGSAKGDNFSPAIAPNINVYSSNPASNTSSVAGDFNSLGSTAFCDTPITYASWSTTGYNNFALNSSGLAAIDKTGVTKLGLRNANYDVTGNSPTWSASGAAYLSGYFADQA</sequence>
<reference evidence="1" key="1">
    <citation type="journal article" date="2014" name="Front. Microbiol.">
        <title>High frequency of phylogenetically diverse reductive dehalogenase-homologous genes in deep subseafloor sedimentary metagenomes.</title>
        <authorList>
            <person name="Kawai M."/>
            <person name="Futagami T."/>
            <person name="Toyoda A."/>
            <person name="Takaki Y."/>
            <person name="Nishi S."/>
            <person name="Hori S."/>
            <person name="Arai W."/>
            <person name="Tsubouchi T."/>
            <person name="Morono Y."/>
            <person name="Uchiyama I."/>
            <person name="Ito T."/>
            <person name="Fujiyama A."/>
            <person name="Inagaki F."/>
            <person name="Takami H."/>
        </authorList>
    </citation>
    <scope>NUCLEOTIDE SEQUENCE</scope>
    <source>
        <strain evidence="1">Expedition CK06-06</strain>
    </source>
</reference>
<dbReference type="AlphaFoldDB" id="X1JLQ5"/>